<dbReference type="EMBL" id="LSSK01000847">
    <property type="protein sequence ID" value="OMH81671.1"/>
    <property type="molecule type" value="Genomic_DNA"/>
</dbReference>
<dbReference type="Pfam" id="PF00995">
    <property type="entry name" value="Sec1"/>
    <property type="match status" value="1"/>
</dbReference>
<protein>
    <submittedName>
        <fullName evidence="2">Protein sly1</fullName>
    </submittedName>
</protein>
<dbReference type="GO" id="GO:0016192">
    <property type="term" value="P:vesicle-mediated transport"/>
    <property type="evidence" value="ECO:0007669"/>
    <property type="project" value="InterPro"/>
</dbReference>
<dbReference type="OrthoDB" id="10251230at2759"/>
<evidence type="ECO:0000313" key="2">
    <source>
        <dbReference type="EMBL" id="OMH81671.1"/>
    </source>
</evidence>
<dbReference type="InterPro" id="IPR036045">
    <property type="entry name" value="Sec1-like_sf"/>
</dbReference>
<accession>A0A1R1PL16</accession>
<proteinExistence type="inferred from homology"/>
<sequence>MLLGRSDFGNSTRQLQKAVDSLPEMTARKAAIDMHMNVATALLEKIKERQLDIIFQLEENMNKQTRQTILDFLNDEGRGSLNDKLRVLMLYLLSRQGKGGNVGGMAGSSSGLDGLQASGKSQSMDSVAEAFEKAFLEKDVDLSALAYFKKLQAMNKIMLQNVVTSSPSVGGSDFLGKFSSIGSKLSAIKDGTGLASGLFAGVKGFLPQDKDLPITQLVKSIMERPGNIGTASASSSPMLGGGGIGGVGDNMIYLDPLSTSPPSFSLFPPADQGKFGHQQKSVISSFQNCIVFVIGGGNYLEYQNLQDYANESSPRKFIIYGSTDIVNPEGLLKQFSELNSLQS</sequence>
<comment type="caution">
    <text evidence="2">The sequence shown here is derived from an EMBL/GenBank/DDBJ whole genome shotgun (WGS) entry which is preliminary data.</text>
</comment>
<dbReference type="SUPFAM" id="SSF56815">
    <property type="entry name" value="Sec1/munc18-like (SM) proteins"/>
    <property type="match status" value="1"/>
</dbReference>
<organism evidence="2 3">
    <name type="scientific">Zancudomyces culisetae</name>
    <name type="common">Gut fungus</name>
    <name type="synonym">Smittium culisetae</name>
    <dbReference type="NCBI Taxonomy" id="1213189"/>
    <lineage>
        <taxon>Eukaryota</taxon>
        <taxon>Fungi</taxon>
        <taxon>Fungi incertae sedis</taxon>
        <taxon>Zoopagomycota</taxon>
        <taxon>Kickxellomycotina</taxon>
        <taxon>Harpellomycetes</taxon>
        <taxon>Harpellales</taxon>
        <taxon>Legeriomycetaceae</taxon>
        <taxon>Zancudomyces</taxon>
    </lineage>
</organism>
<keyword evidence="3" id="KW-1185">Reference proteome</keyword>
<evidence type="ECO:0000256" key="1">
    <source>
        <dbReference type="ARBA" id="ARBA00009884"/>
    </source>
</evidence>
<dbReference type="PANTHER" id="PTHR11679">
    <property type="entry name" value="VESICLE PROTEIN SORTING-ASSOCIATED"/>
    <property type="match status" value="1"/>
</dbReference>
<dbReference type="Gene3D" id="3.90.830.10">
    <property type="entry name" value="Syntaxin Binding Protein 1, Chain A, domain 2"/>
    <property type="match status" value="1"/>
</dbReference>
<dbReference type="Gene3D" id="1.25.40.60">
    <property type="match status" value="1"/>
</dbReference>
<name>A0A1R1PL16_ZANCU</name>
<evidence type="ECO:0000313" key="3">
    <source>
        <dbReference type="Proteomes" id="UP000188320"/>
    </source>
</evidence>
<dbReference type="Proteomes" id="UP000188320">
    <property type="component" value="Unassembled WGS sequence"/>
</dbReference>
<dbReference type="InterPro" id="IPR001619">
    <property type="entry name" value="Sec1-like"/>
</dbReference>
<dbReference type="InterPro" id="IPR027482">
    <property type="entry name" value="Sec1-like_dom2"/>
</dbReference>
<comment type="similarity">
    <text evidence="1">Belongs to the STXBP/unc-18/SEC1 family.</text>
</comment>
<gene>
    <name evidence="2" type="ORF">AX774_g4870</name>
</gene>
<dbReference type="AlphaFoldDB" id="A0A1R1PL16"/>
<dbReference type="Gene3D" id="3.40.50.1910">
    <property type="match status" value="1"/>
</dbReference>
<reference evidence="3" key="1">
    <citation type="submission" date="2017-01" db="EMBL/GenBank/DDBJ databases">
        <authorList>
            <person name="Wang Y."/>
            <person name="White M."/>
            <person name="Kvist S."/>
            <person name="Moncalvo J.-M."/>
        </authorList>
    </citation>
    <scope>NUCLEOTIDE SEQUENCE [LARGE SCALE GENOMIC DNA]</scope>
    <source>
        <strain evidence="3">COL-18-3</strain>
    </source>
</reference>
<dbReference type="InterPro" id="IPR043127">
    <property type="entry name" value="Sec-1-like_dom3a"/>
</dbReference>